<reference evidence="13" key="1">
    <citation type="submission" date="2017-02" db="EMBL/GenBank/DDBJ databases">
        <title>Genome of Microbulbifer agarilyticus GP101.</title>
        <authorList>
            <person name="Jung J."/>
            <person name="Bae S.S."/>
            <person name="Baek K."/>
        </authorList>
    </citation>
    <scope>NUCLEOTIDE SEQUENCE [LARGE SCALE GENOMIC DNA]</scope>
    <source>
        <strain evidence="13">GP101</strain>
    </source>
</reference>
<dbReference type="HAMAP" id="MF_00183">
    <property type="entry name" value="DXP_reductoisom"/>
    <property type="match status" value="1"/>
</dbReference>
<feature type="binding site" evidence="9">
    <location>
        <position position="155"/>
    </location>
    <ligand>
        <name>Mn(2+)</name>
        <dbReference type="ChEBI" id="CHEBI:29035"/>
    </ligand>
</feature>
<keyword evidence="9" id="KW-0460">Magnesium</keyword>
<feature type="binding site" evidence="9">
    <location>
        <position position="221"/>
    </location>
    <ligand>
        <name>1-deoxy-D-xylulose 5-phosphate</name>
        <dbReference type="ChEBI" id="CHEBI:57792"/>
    </ligand>
</feature>
<dbReference type="NCBIfam" id="NF003938">
    <property type="entry name" value="PRK05447.1-1"/>
    <property type="match status" value="1"/>
</dbReference>
<dbReference type="GO" id="GO:0030604">
    <property type="term" value="F:1-deoxy-D-xylulose-5-phosphate reductoisomerase activity"/>
    <property type="evidence" value="ECO:0007669"/>
    <property type="project" value="UniProtKB-UniRule"/>
</dbReference>
<feature type="binding site" evidence="9">
    <location>
        <position position="226"/>
    </location>
    <ligand>
        <name>1-deoxy-D-xylulose 5-phosphate</name>
        <dbReference type="ChEBI" id="CHEBI:57792"/>
    </ligand>
</feature>
<evidence type="ECO:0000259" key="10">
    <source>
        <dbReference type="Pfam" id="PF02670"/>
    </source>
</evidence>
<dbReference type="GO" id="GO:0016853">
    <property type="term" value="F:isomerase activity"/>
    <property type="evidence" value="ECO:0007669"/>
    <property type="project" value="UniProtKB-KW"/>
</dbReference>
<feature type="binding site" evidence="9">
    <location>
        <position position="131"/>
    </location>
    <ligand>
        <name>NADPH</name>
        <dbReference type="ChEBI" id="CHEBI:57783"/>
    </ligand>
</feature>
<organism evidence="13 14">
    <name type="scientific">Microbulbifer agarilyticus</name>
    <dbReference type="NCBI Taxonomy" id="260552"/>
    <lineage>
        <taxon>Bacteria</taxon>
        <taxon>Pseudomonadati</taxon>
        <taxon>Pseudomonadota</taxon>
        <taxon>Gammaproteobacteria</taxon>
        <taxon>Cellvibrionales</taxon>
        <taxon>Microbulbiferaceae</taxon>
        <taxon>Microbulbifer</taxon>
    </lineage>
</organism>
<feature type="binding site" evidence="9">
    <location>
        <position position="230"/>
    </location>
    <ligand>
        <name>1-deoxy-D-xylulose 5-phosphate</name>
        <dbReference type="ChEBI" id="CHEBI:57792"/>
    </ligand>
</feature>
<feature type="binding site" evidence="9">
    <location>
        <position position="156"/>
    </location>
    <ligand>
        <name>1-deoxy-D-xylulose 5-phosphate</name>
        <dbReference type="ChEBI" id="CHEBI:57792"/>
    </ligand>
</feature>
<feature type="binding site" evidence="9">
    <location>
        <position position="129"/>
    </location>
    <ligand>
        <name>NADPH</name>
        <dbReference type="ChEBI" id="CHEBI:57783"/>
    </ligand>
</feature>
<evidence type="ECO:0000256" key="4">
    <source>
        <dbReference type="ARBA" id="ARBA00022857"/>
    </source>
</evidence>
<evidence type="ECO:0000259" key="11">
    <source>
        <dbReference type="Pfam" id="PF08436"/>
    </source>
</evidence>
<name>A0A1Q2M775_9GAMM</name>
<dbReference type="RefSeq" id="WP_198039972.1">
    <property type="nucleotide sequence ID" value="NZ_CP019650.1"/>
</dbReference>
<feature type="binding site" evidence="9">
    <location>
        <position position="16"/>
    </location>
    <ligand>
        <name>NADPH</name>
        <dbReference type="ChEBI" id="CHEBI:57783"/>
    </ligand>
</feature>
<proteinExistence type="inferred from homology"/>
<dbReference type="eggNOG" id="COG0743">
    <property type="taxonomic scope" value="Bacteria"/>
</dbReference>
<dbReference type="UniPathway" id="UPA00056">
    <property type="reaction ID" value="UER00092"/>
</dbReference>
<dbReference type="PIRSF" id="PIRSF006205">
    <property type="entry name" value="Dxp_reductismrs"/>
    <property type="match status" value="1"/>
</dbReference>
<dbReference type="Pfam" id="PF08436">
    <property type="entry name" value="DXP_redisom_C"/>
    <property type="match status" value="1"/>
</dbReference>
<gene>
    <name evidence="9" type="primary">dxr</name>
    <name evidence="13" type="ORF">Mag101_10815</name>
</gene>
<evidence type="ECO:0000256" key="5">
    <source>
        <dbReference type="ARBA" id="ARBA00023002"/>
    </source>
</evidence>
<comment type="cofactor">
    <cofactor evidence="9">
        <name>Mg(2+)</name>
        <dbReference type="ChEBI" id="CHEBI:18420"/>
    </cofactor>
    <cofactor evidence="9">
        <name>Mn(2+)</name>
        <dbReference type="ChEBI" id="CHEBI:29035"/>
    </cofactor>
</comment>
<evidence type="ECO:0000256" key="1">
    <source>
        <dbReference type="ARBA" id="ARBA00005094"/>
    </source>
</evidence>
<feature type="binding site" evidence="9">
    <location>
        <position position="230"/>
    </location>
    <ligand>
        <name>Mn(2+)</name>
        <dbReference type="ChEBI" id="CHEBI:29035"/>
    </ligand>
</feature>
<dbReference type="InterPro" id="IPR013512">
    <property type="entry name" value="DXP_reductoisomerase_N"/>
</dbReference>
<dbReference type="NCBIfam" id="TIGR00243">
    <property type="entry name" value="Dxr"/>
    <property type="match status" value="1"/>
</dbReference>
<dbReference type="PANTHER" id="PTHR30525">
    <property type="entry name" value="1-DEOXY-D-XYLULOSE 5-PHOSPHATE REDUCTOISOMERASE"/>
    <property type="match status" value="1"/>
</dbReference>
<dbReference type="NCBIfam" id="NF009114">
    <property type="entry name" value="PRK12464.1"/>
    <property type="match status" value="1"/>
</dbReference>
<comment type="catalytic activity">
    <reaction evidence="8">
        <text>2-C-methyl-D-erythritol 4-phosphate + NADP(+) = 1-deoxy-D-xylulose 5-phosphate + NADPH + H(+)</text>
        <dbReference type="Rhea" id="RHEA:13717"/>
        <dbReference type="ChEBI" id="CHEBI:15378"/>
        <dbReference type="ChEBI" id="CHEBI:57783"/>
        <dbReference type="ChEBI" id="CHEBI:57792"/>
        <dbReference type="ChEBI" id="CHEBI:58262"/>
        <dbReference type="ChEBI" id="CHEBI:58349"/>
        <dbReference type="EC" id="1.1.1.267"/>
    </reaction>
    <physiologicalReaction direction="right-to-left" evidence="8">
        <dbReference type="Rhea" id="RHEA:13719"/>
    </physiologicalReaction>
</comment>
<dbReference type="GO" id="GO:0070402">
    <property type="term" value="F:NADPH binding"/>
    <property type="evidence" value="ECO:0007669"/>
    <property type="project" value="InterPro"/>
</dbReference>
<dbReference type="PANTHER" id="PTHR30525:SF0">
    <property type="entry name" value="1-DEOXY-D-XYLULOSE 5-PHOSPHATE REDUCTOISOMERASE, CHLOROPLASTIC"/>
    <property type="match status" value="1"/>
</dbReference>
<evidence type="ECO:0000313" key="13">
    <source>
        <dbReference type="EMBL" id="AQQ68072.1"/>
    </source>
</evidence>
<dbReference type="InterPro" id="IPR026877">
    <property type="entry name" value="DXPR_C"/>
</dbReference>
<accession>A0A1Q2M775</accession>
<feature type="domain" description="DXP reductoisomerase C-terminal" evidence="12">
    <location>
        <begin position="270"/>
        <end position="386"/>
    </location>
</feature>
<dbReference type="EC" id="1.1.1.267" evidence="9"/>
<keyword evidence="6 9" id="KW-0464">Manganese</keyword>
<feature type="domain" description="1-deoxy-D-xylulose 5-phosphate reductoisomerase C-terminal" evidence="11">
    <location>
        <begin position="151"/>
        <end position="238"/>
    </location>
</feature>
<evidence type="ECO:0000256" key="2">
    <source>
        <dbReference type="ARBA" id="ARBA00006825"/>
    </source>
</evidence>
<comment type="pathway">
    <text evidence="1 9">Isoprenoid biosynthesis; isopentenyl diphosphate biosynthesis via DXP pathway; isopentenyl diphosphate from 1-deoxy-D-xylulose 5-phosphate: step 1/6.</text>
</comment>
<dbReference type="EMBL" id="CP019650">
    <property type="protein sequence ID" value="AQQ68072.1"/>
    <property type="molecule type" value="Genomic_DNA"/>
</dbReference>
<dbReference type="Gene3D" id="1.10.1740.10">
    <property type="match status" value="1"/>
</dbReference>
<dbReference type="FunFam" id="3.40.50.720:FF:000045">
    <property type="entry name" value="1-deoxy-D-xylulose 5-phosphate reductoisomerase"/>
    <property type="match status" value="1"/>
</dbReference>
<dbReference type="GO" id="GO:0051484">
    <property type="term" value="P:isopentenyl diphosphate biosynthetic process, methylerythritol 4-phosphate pathway involved in terpenoid biosynthetic process"/>
    <property type="evidence" value="ECO:0007669"/>
    <property type="project" value="TreeGrafter"/>
</dbReference>
<comment type="function">
    <text evidence="9">Catalyzes the NADPH-dependent rearrangement and reduction of 1-deoxy-D-xylulose-5-phosphate (DXP) to 2-C-methyl-D-erythritol 4-phosphate (MEP).</text>
</comment>
<dbReference type="SUPFAM" id="SSF55347">
    <property type="entry name" value="Glyceraldehyde-3-phosphate dehydrogenase-like, C-terminal domain"/>
    <property type="match status" value="1"/>
</dbReference>
<feature type="binding site" evidence="9">
    <location>
        <position position="227"/>
    </location>
    <ligand>
        <name>1-deoxy-D-xylulose 5-phosphate</name>
        <dbReference type="ChEBI" id="CHEBI:57792"/>
    </ligand>
</feature>
<evidence type="ECO:0000259" key="12">
    <source>
        <dbReference type="Pfam" id="PF13288"/>
    </source>
</evidence>
<dbReference type="InterPro" id="IPR036169">
    <property type="entry name" value="DXPR_C_sf"/>
</dbReference>
<sequence>MQTMTPQSVCVLGSTGSIGVSTLDVLARHPESYSVYALTARDRIEELAQQCRRFAPRYAVVLEESKAAQLRATLAAEELATEVLSGVDGLCQVASDPEVAIVMAAIVGAAGLRPTLAAVQAGKKVLLANKESLVMAGPVFMAALAESDASLLPIDSEHNAIFQCLPYPCDSLSEAGVEHILLTGSGGPFRTADPESLHRVTPDEACNHPNWSMGRKISVDSATMMNKGLEFIEACYLFHAVPSDIQVVVHPQSIVHSMVQYRDGSLLAQMGNPDMRTPIAHALAFPQRVESGVNALDLISAGRLDFEAPDESRFPCLRLAREAILAGGSAPTILNAANEVAVEAFLAGELPFTGIAQLIEKVMEITVVVELKDLETVEQADREARTQAHQILGELCGV</sequence>
<dbReference type="Proteomes" id="UP000188219">
    <property type="component" value="Chromosome"/>
</dbReference>
<evidence type="ECO:0000256" key="7">
    <source>
        <dbReference type="ARBA" id="ARBA00023229"/>
    </source>
</evidence>
<feature type="binding site" evidence="9">
    <location>
        <position position="18"/>
    </location>
    <ligand>
        <name>NADPH</name>
        <dbReference type="ChEBI" id="CHEBI:57783"/>
    </ligand>
</feature>
<feature type="domain" description="1-deoxy-D-xylulose 5-phosphate reductoisomerase N-terminal" evidence="10">
    <location>
        <begin position="9"/>
        <end position="137"/>
    </location>
</feature>
<dbReference type="InterPro" id="IPR003821">
    <property type="entry name" value="DXP_reductoisomerase"/>
</dbReference>
<feature type="binding site" evidence="9">
    <location>
        <position position="208"/>
    </location>
    <ligand>
        <name>1-deoxy-D-xylulose 5-phosphate</name>
        <dbReference type="ChEBI" id="CHEBI:57792"/>
    </ligand>
</feature>
<dbReference type="SUPFAM" id="SSF69055">
    <property type="entry name" value="1-deoxy-D-xylulose-5-phosphate reductoisomerase, C-terminal domain"/>
    <property type="match status" value="1"/>
</dbReference>
<keyword evidence="3 9" id="KW-0479">Metal-binding</keyword>
<dbReference type="AlphaFoldDB" id="A0A1Q2M775"/>
<dbReference type="Pfam" id="PF13288">
    <property type="entry name" value="DXPR_C"/>
    <property type="match status" value="1"/>
</dbReference>
<evidence type="ECO:0000313" key="14">
    <source>
        <dbReference type="Proteomes" id="UP000188219"/>
    </source>
</evidence>
<keyword evidence="5 9" id="KW-0560">Oxidoreductase</keyword>
<feature type="binding site" evidence="9">
    <location>
        <position position="157"/>
    </location>
    <ligand>
        <name>1-deoxy-D-xylulose 5-phosphate</name>
        <dbReference type="ChEBI" id="CHEBI:57792"/>
    </ligand>
</feature>
<dbReference type="InterPro" id="IPR036291">
    <property type="entry name" value="NAD(P)-bd_dom_sf"/>
</dbReference>
<evidence type="ECO:0000256" key="8">
    <source>
        <dbReference type="ARBA" id="ARBA00048543"/>
    </source>
</evidence>
<comment type="caution">
    <text evidence="9">Lacks conserved residue(s) required for the propagation of feature annotation.</text>
</comment>
<feature type="binding site" evidence="9">
    <location>
        <position position="157"/>
    </location>
    <ligand>
        <name>Mn(2+)</name>
        <dbReference type="ChEBI" id="CHEBI:29035"/>
    </ligand>
</feature>
<feature type="binding site" evidence="9">
    <location>
        <position position="130"/>
    </location>
    <ligand>
        <name>1-deoxy-D-xylulose 5-phosphate</name>
        <dbReference type="ChEBI" id="CHEBI:57792"/>
    </ligand>
</feature>
<dbReference type="Pfam" id="PF02670">
    <property type="entry name" value="DXP_reductoisom"/>
    <property type="match status" value="1"/>
</dbReference>
<dbReference type="GO" id="GO:0030145">
    <property type="term" value="F:manganese ion binding"/>
    <property type="evidence" value="ECO:0007669"/>
    <property type="project" value="TreeGrafter"/>
</dbReference>
<dbReference type="SUPFAM" id="SSF51735">
    <property type="entry name" value="NAD(P)-binding Rossmann-fold domains"/>
    <property type="match status" value="1"/>
</dbReference>
<feature type="binding site" evidence="9">
    <location>
        <position position="214"/>
    </location>
    <ligand>
        <name>NADPH</name>
        <dbReference type="ChEBI" id="CHEBI:57783"/>
    </ligand>
</feature>
<evidence type="ECO:0000256" key="6">
    <source>
        <dbReference type="ARBA" id="ARBA00023211"/>
    </source>
</evidence>
<dbReference type="KEGG" id="maga:Mag101_10815"/>
<keyword evidence="4 9" id="KW-0521">NADP</keyword>
<dbReference type="STRING" id="260552.Mag101_10815"/>
<feature type="binding site" evidence="9">
    <location>
        <position position="15"/>
    </location>
    <ligand>
        <name>NADPH</name>
        <dbReference type="ChEBI" id="CHEBI:57783"/>
    </ligand>
</feature>
<protein>
    <recommendedName>
        <fullName evidence="9">1-deoxy-D-xylulose 5-phosphate reductoisomerase</fullName>
        <shortName evidence="9">DXP reductoisomerase</shortName>
        <ecNumber evidence="9">1.1.1.267</ecNumber>
    </recommendedName>
    <alternativeName>
        <fullName evidence="9">1-deoxyxylulose-5-phosphate reductoisomerase</fullName>
    </alternativeName>
    <alternativeName>
        <fullName evidence="9">2-C-methyl-D-erythritol 4-phosphate synthase</fullName>
    </alternativeName>
</protein>
<dbReference type="InterPro" id="IPR013644">
    <property type="entry name" value="DXP_reductoisomerase_C"/>
</dbReference>
<feature type="binding site" evidence="9">
    <location>
        <position position="185"/>
    </location>
    <ligand>
        <name>1-deoxy-D-xylulose 5-phosphate</name>
        <dbReference type="ChEBI" id="CHEBI:57792"/>
    </ligand>
</feature>
<feature type="binding site" evidence="9">
    <location>
        <position position="17"/>
    </location>
    <ligand>
        <name>NADPH</name>
        <dbReference type="ChEBI" id="CHEBI:57783"/>
    </ligand>
</feature>
<keyword evidence="14" id="KW-1185">Reference proteome</keyword>
<dbReference type="Gene3D" id="3.40.50.720">
    <property type="entry name" value="NAD(P)-binding Rossmann-like Domain"/>
    <property type="match status" value="1"/>
</dbReference>
<comment type="similarity">
    <text evidence="2 9">Belongs to the DXR family.</text>
</comment>
<evidence type="ECO:0000256" key="3">
    <source>
        <dbReference type="ARBA" id="ARBA00022723"/>
    </source>
</evidence>
<keyword evidence="7 9" id="KW-0414">Isoprene biosynthesis</keyword>
<evidence type="ECO:0000256" key="9">
    <source>
        <dbReference type="HAMAP-Rule" id="MF_00183"/>
    </source>
</evidence>